<evidence type="ECO:0000313" key="2">
    <source>
        <dbReference type="EnsemblPlants" id="MELO3C014320.2.1"/>
    </source>
</evidence>
<reference evidence="2" key="1">
    <citation type="submission" date="2023-03" db="UniProtKB">
        <authorList>
            <consortium name="EnsemblPlants"/>
        </authorList>
    </citation>
    <scope>IDENTIFICATION</scope>
</reference>
<name>A0A9I9D7V2_CUCME</name>
<evidence type="ECO:0000256" key="1">
    <source>
        <dbReference type="SAM" id="MobiDB-lite"/>
    </source>
</evidence>
<dbReference type="AlphaFoldDB" id="A0A9I9D7V2"/>
<sequence>MGRENLIEGVDDEFNHDHHFRRTPIQDHNVALTKTDRLTEKLTNEYVVLVDKVNELAQGLGKNLELLKHPNPIIEALTKVAGEHPESSPRQYRSRSKIQ</sequence>
<dbReference type="EnsemblPlants" id="MELO3C014320.2.1">
    <property type="protein sequence ID" value="MELO3C014320.2.1"/>
    <property type="gene ID" value="MELO3C014320.2"/>
</dbReference>
<organism evidence="2">
    <name type="scientific">Cucumis melo</name>
    <name type="common">Muskmelon</name>
    <dbReference type="NCBI Taxonomy" id="3656"/>
    <lineage>
        <taxon>Eukaryota</taxon>
        <taxon>Viridiplantae</taxon>
        <taxon>Streptophyta</taxon>
        <taxon>Embryophyta</taxon>
        <taxon>Tracheophyta</taxon>
        <taxon>Spermatophyta</taxon>
        <taxon>Magnoliopsida</taxon>
        <taxon>eudicotyledons</taxon>
        <taxon>Gunneridae</taxon>
        <taxon>Pentapetalae</taxon>
        <taxon>rosids</taxon>
        <taxon>fabids</taxon>
        <taxon>Cucurbitales</taxon>
        <taxon>Cucurbitaceae</taxon>
        <taxon>Benincaseae</taxon>
        <taxon>Cucumis</taxon>
    </lineage>
</organism>
<dbReference type="Gramene" id="MELO3C014320.2.1">
    <property type="protein sequence ID" value="MELO3C014320.2.1"/>
    <property type="gene ID" value="MELO3C014320.2"/>
</dbReference>
<proteinExistence type="predicted"/>
<protein>
    <submittedName>
        <fullName evidence="2">Uncharacterized protein</fullName>
    </submittedName>
</protein>
<feature type="region of interest" description="Disordered" evidence="1">
    <location>
        <begin position="80"/>
        <end position="99"/>
    </location>
</feature>
<accession>A0A9I9D7V2</accession>